<keyword evidence="4" id="KW-0326">Glycosidase</keyword>
<dbReference type="GO" id="GO:0005980">
    <property type="term" value="P:glycogen catabolic process"/>
    <property type="evidence" value="ECO:0007669"/>
    <property type="project" value="InterPro"/>
</dbReference>
<dbReference type="Proteomes" id="UP000280296">
    <property type="component" value="Unassembled WGS sequence"/>
</dbReference>
<feature type="domain" description="Glycosyl hydrolase family 13 catalytic" evidence="5">
    <location>
        <begin position="169"/>
        <end position="579"/>
    </location>
</feature>
<evidence type="ECO:0000256" key="1">
    <source>
        <dbReference type="ARBA" id="ARBA00008061"/>
    </source>
</evidence>
<evidence type="ECO:0000256" key="2">
    <source>
        <dbReference type="ARBA" id="ARBA00022801"/>
    </source>
</evidence>
<comment type="caution">
    <text evidence="6">The sequence shown here is derived from an EMBL/GenBank/DDBJ whole genome shotgun (WGS) entry which is preliminary data.</text>
</comment>
<dbReference type="CDD" id="cd11326">
    <property type="entry name" value="AmyAc_Glg_debranch"/>
    <property type="match status" value="1"/>
</dbReference>
<dbReference type="AlphaFoldDB" id="A0A432MHI9"/>
<dbReference type="Pfam" id="PF00128">
    <property type="entry name" value="Alpha-amylase"/>
    <property type="match status" value="1"/>
</dbReference>
<dbReference type="InterPro" id="IPR044505">
    <property type="entry name" value="GlgX_Isoamylase_N_E_set"/>
</dbReference>
<dbReference type="Pfam" id="PF21156">
    <property type="entry name" value="ISOA1-3_C"/>
    <property type="match status" value="1"/>
</dbReference>
<dbReference type="Gene3D" id="3.20.20.80">
    <property type="entry name" value="Glycosidases"/>
    <property type="match status" value="1"/>
</dbReference>
<evidence type="ECO:0000259" key="5">
    <source>
        <dbReference type="SMART" id="SM00642"/>
    </source>
</evidence>
<keyword evidence="3" id="KW-0809">Transit peptide</keyword>
<dbReference type="OrthoDB" id="226102at2"/>
<proteinExistence type="inferred from homology"/>
<dbReference type="Pfam" id="PF02922">
    <property type="entry name" value="CBM_48"/>
    <property type="match status" value="1"/>
</dbReference>
<name>A0A432MHI9_9BACT</name>
<dbReference type="InterPro" id="IPR048650">
    <property type="entry name" value="ISOA1-3-like_C"/>
</dbReference>
<dbReference type="GO" id="GO:0004135">
    <property type="term" value="F:amylo-alpha-1,6-glucosidase activity"/>
    <property type="evidence" value="ECO:0007669"/>
    <property type="project" value="InterPro"/>
</dbReference>
<dbReference type="InterPro" id="IPR004193">
    <property type="entry name" value="Glyco_hydro_13_N"/>
</dbReference>
<gene>
    <name evidence="6" type="primary">glgX</name>
    <name evidence="6" type="ORF">TsocGM_16190</name>
</gene>
<organism evidence="6 7">
    <name type="scientific">Tautonia sociabilis</name>
    <dbReference type="NCBI Taxonomy" id="2080755"/>
    <lineage>
        <taxon>Bacteria</taxon>
        <taxon>Pseudomonadati</taxon>
        <taxon>Planctomycetota</taxon>
        <taxon>Planctomycetia</taxon>
        <taxon>Isosphaerales</taxon>
        <taxon>Isosphaeraceae</taxon>
        <taxon>Tautonia</taxon>
    </lineage>
</organism>
<dbReference type="SMART" id="SM00642">
    <property type="entry name" value="Aamy"/>
    <property type="match status" value="1"/>
</dbReference>
<dbReference type="InterPro" id="IPR017853">
    <property type="entry name" value="GH"/>
</dbReference>
<keyword evidence="7" id="KW-1185">Reference proteome</keyword>
<dbReference type="RefSeq" id="WP_126726507.1">
    <property type="nucleotide sequence ID" value="NZ_RYZH01000032.1"/>
</dbReference>
<keyword evidence="2" id="KW-0378">Hydrolase</keyword>
<dbReference type="SUPFAM" id="SSF51445">
    <property type="entry name" value="(Trans)glycosidases"/>
    <property type="match status" value="1"/>
</dbReference>
<protein>
    <submittedName>
        <fullName evidence="6">Glycogen debranching enzyme GlgX</fullName>
    </submittedName>
</protein>
<reference evidence="6 7" key="2">
    <citation type="submission" date="2019-01" db="EMBL/GenBank/DDBJ databases">
        <title>Tautonia sociabilis, a novel thermotolerant planctomycete of Isosphaeraceae family, isolated from a 4000 m deep subterranean habitat.</title>
        <authorList>
            <person name="Kovaleva O.L."/>
            <person name="Elcheninov A.G."/>
            <person name="Van Heerden E."/>
            <person name="Toshchakov S.V."/>
            <person name="Novikov A."/>
            <person name="Bonch-Osmolovskaya E.A."/>
            <person name="Kublanov I.V."/>
        </authorList>
    </citation>
    <scope>NUCLEOTIDE SEQUENCE [LARGE SCALE GENOMIC DNA]</scope>
    <source>
        <strain evidence="6 7">GM2012</strain>
    </source>
</reference>
<dbReference type="Gene3D" id="2.60.40.1180">
    <property type="entry name" value="Golgi alpha-mannosidase II"/>
    <property type="match status" value="1"/>
</dbReference>
<accession>A0A432MHI9</accession>
<reference evidence="6 7" key="1">
    <citation type="submission" date="2018-12" db="EMBL/GenBank/DDBJ databases">
        <authorList>
            <person name="Toschakov S.V."/>
        </authorList>
    </citation>
    <scope>NUCLEOTIDE SEQUENCE [LARGE SCALE GENOMIC DNA]</scope>
    <source>
        <strain evidence="6 7">GM2012</strain>
    </source>
</reference>
<dbReference type="InterPro" id="IPR011837">
    <property type="entry name" value="Glycogen_debranch_GlgX"/>
</dbReference>
<dbReference type="InterPro" id="IPR014756">
    <property type="entry name" value="Ig_E-set"/>
</dbReference>
<evidence type="ECO:0000313" key="6">
    <source>
        <dbReference type="EMBL" id="RUL86272.1"/>
    </source>
</evidence>
<dbReference type="NCBIfam" id="TIGR02100">
    <property type="entry name" value="glgX_debranch"/>
    <property type="match status" value="1"/>
</dbReference>
<dbReference type="EMBL" id="RYZH01000032">
    <property type="protein sequence ID" value="RUL86272.1"/>
    <property type="molecule type" value="Genomic_DNA"/>
</dbReference>
<dbReference type="InterPro" id="IPR006047">
    <property type="entry name" value="GH13_cat_dom"/>
</dbReference>
<evidence type="ECO:0000256" key="4">
    <source>
        <dbReference type="ARBA" id="ARBA00023295"/>
    </source>
</evidence>
<dbReference type="InterPro" id="IPR013780">
    <property type="entry name" value="Glyco_hydro_b"/>
</dbReference>
<dbReference type="PANTHER" id="PTHR43002">
    <property type="entry name" value="GLYCOGEN DEBRANCHING ENZYME"/>
    <property type="match status" value="1"/>
</dbReference>
<dbReference type="CDD" id="cd02856">
    <property type="entry name" value="E_set_GDE_Isoamylase_N"/>
    <property type="match status" value="1"/>
</dbReference>
<dbReference type="GO" id="GO:0019156">
    <property type="term" value="F:isoamylase activity"/>
    <property type="evidence" value="ECO:0007669"/>
    <property type="project" value="UniProtKB-ARBA"/>
</dbReference>
<evidence type="ECO:0000256" key="3">
    <source>
        <dbReference type="ARBA" id="ARBA00022946"/>
    </source>
</evidence>
<dbReference type="Gene3D" id="2.60.40.10">
    <property type="entry name" value="Immunoglobulins"/>
    <property type="match status" value="1"/>
</dbReference>
<sequence>MATTTIQDAPVRNGALATYHFRDLALTVARGEPLPLGANRVQGGVNFVLICRHATSVSLALCEPCDGTVRAEIPLDPRLNRTGDHWHVRVEGLPEDFCYGYRVDGPRGGPHRYDPSKILLDPACRALSCGTPWGQTGTLPRLSLIMPTDFDRINDLHPRIPLEDTIIYEIHVRGYTVHPSSGVRHPGTFAGLAEKIPYIKELGVTAVELLPIDEFDETDCPFVNPYTGERNRNFWGYNTIAYAAPKAAFASNPERTAPWEEFRRMVRSFHDAGLEVVLDVVFNHTAEGGDGGPTYSFRGLDNGLYYLVDDHGRYQNFTGCGNTVNSNHPVVRNLILACLRNLVAESHVDGFRFDLASVLGRDKKGHVLVEPPVVEMISEDPLLRDTKLIAEPWDAAGLYQVGSFPGGARWSEWNGHYRDDVRRFWKGDRGQVPLLATRLCGSEDLYHDRGPLHSVNLITCHDGFTLCDLVSYNQKHNLANGEDNRDGHNDNCSWNCGVEGPTDDPAVRALRARQARNLFATLMVSQGVPMILGGDEFLRTQGGNNNAWCQDNETSWLNWTLTEQNADFLRFVKRLIALRKRHPVLRRRTFLRRVAGHPPDIVWHGVEPGEPDWGFDSHSLALALDGRRCDRPGVVDRDLYIAFNAYWEALTFTIPASPSGRRWRRTVDTALPSPEDALDLDEGPTIPVLHRYRLAPRSMLILVSEA</sequence>
<comment type="similarity">
    <text evidence="1">Belongs to the glycosyl hydrolase 13 family.</text>
</comment>
<dbReference type="SUPFAM" id="SSF51011">
    <property type="entry name" value="Glycosyl hydrolase domain"/>
    <property type="match status" value="1"/>
</dbReference>
<evidence type="ECO:0000313" key="7">
    <source>
        <dbReference type="Proteomes" id="UP000280296"/>
    </source>
</evidence>
<dbReference type="InterPro" id="IPR013783">
    <property type="entry name" value="Ig-like_fold"/>
</dbReference>
<dbReference type="SUPFAM" id="SSF81296">
    <property type="entry name" value="E set domains"/>
    <property type="match status" value="1"/>
</dbReference>